<dbReference type="GeneID" id="73334984"/>
<evidence type="ECO:0000313" key="2">
    <source>
        <dbReference type="EMBL" id="UQC74280.1"/>
    </source>
</evidence>
<dbReference type="AlphaFoldDB" id="A0A9Q8SBR3"/>
<proteinExistence type="predicted"/>
<evidence type="ECO:0000256" key="1">
    <source>
        <dbReference type="SAM" id="MobiDB-lite"/>
    </source>
</evidence>
<dbReference type="Proteomes" id="UP000830671">
    <property type="component" value="Chromosome 1"/>
</dbReference>
<organism evidence="2 3">
    <name type="scientific">Colletotrichum lupini</name>
    <dbReference type="NCBI Taxonomy" id="145971"/>
    <lineage>
        <taxon>Eukaryota</taxon>
        <taxon>Fungi</taxon>
        <taxon>Dikarya</taxon>
        <taxon>Ascomycota</taxon>
        <taxon>Pezizomycotina</taxon>
        <taxon>Sordariomycetes</taxon>
        <taxon>Hypocreomycetidae</taxon>
        <taxon>Glomerellales</taxon>
        <taxon>Glomerellaceae</taxon>
        <taxon>Colletotrichum</taxon>
        <taxon>Colletotrichum acutatum species complex</taxon>
    </lineage>
</organism>
<protein>
    <submittedName>
        <fullName evidence="2">Uncharacterized protein</fullName>
    </submittedName>
</protein>
<gene>
    <name evidence="2" type="ORF">CLUP02_00928</name>
</gene>
<dbReference type="KEGG" id="clup:CLUP02_00928"/>
<name>A0A9Q8SBR3_9PEZI</name>
<dbReference type="EMBL" id="CP019471">
    <property type="protein sequence ID" value="UQC74280.1"/>
    <property type="molecule type" value="Genomic_DNA"/>
</dbReference>
<feature type="region of interest" description="Disordered" evidence="1">
    <location>
        <begin position="70"/>
        <end position="96"/>
    </location>
</feature>
<dbReference type="RefSeq" id="XP_049135931.1">
    <property type="nucleotide sequence ID" value="XM_049279974.1"/>
</dbReference>
<keyword evidence="3" id="KW-1185">Reference proteome</keyword>
<evidence type="ECO:0000313" key="3">
    <source>
        <dbReference type="Proteomes" id="UP000830671"/>
    </source>
</evidence>
<sequence length="132" mass="14745">MTTERSVSASPLGHDHPLSSSSIANVARQAWWCGFARDSLLTLGQLKNWLRSMALEDDYSCRETKSDYQHHHGISWNDGRSPEVQDRPKSNKHIPESATLTGWDDLKSLTMSHLIAEHPLLSAVLVNLSSPK</sequence>
<accession>A0A9Q8SBR3</accession>
<feature type="compositionally biased region" description="Basic and acidic residues" evidence="1">
    <location>
        <begin position="80"/>
        <end position="95"/>
    </location>
</feature>
<reference evidence="2" key="1">
    <citation type="journal article" date="2021" name="Mol. Plant Microbe Interact.">
        <title>Complete Genome Sequence of the Plant-Pathogenic Fungus Colletotrichum lupini.</title>
        <authorList>
            <person name="Baroncelli R."/>
            <person name="Pensec F."/>
            <person name="Da Lio D."/>
            <person name="Boufleur T."/>
            <person name="Vicente I."/>
            <person name="Sarrocco S."/>
            <person name="Picot A."/>
            <person name="Baraldi E."/>
            <person name="Sukno S."/>
            <person name="Thon M."/>
            <person name="Le Floch G."/>
        </authorList>
    </citation>
    <scope>NUCLEOTIDE SEQUENCE</scope>
    <source>
        <strain evidence="2">IMI 504893</strain>
    </source>
</reference>